<name>A0A1H9KLK2_BUTFI</name>
<sequence length="413" mass="45950">MSKENLVINAEVCDSRQMKEEVYEGYKRIIINAEVLIASPRSREILNRLGAVINSEAIVDVAEDEIVESRISNGKEVISKGSKPQNKVILLANGKVTIEPGTEDVMEQYVYMLINGSLYCPRSMKGYTDKMLINGTTVLYPEDAVILDSKFVMDKFFPLRVKESEKYFIDKKLIIEDAVDADKLVEKNVRFETPCVVMRESKVEKLAGLFDISTKINVIPEDMTFVKGDTELNDALFDKCGSRLYVDGDLTVSTEFARLDKLEKLTVTGTLTVRESMYLEMKHVDIDAGEVEYLFEGKNIVNSAKAKVDRALLMANEKGVRVMNCAMLSIDKDVEPKLICDRLQIKNCAKVSCTEEQESAVHAVSKNVAMIGSNKPGGDGEESGGIMGMMGSVFDVVKQVANTSMINAEKHIM</sequence>
<dbReference type="Proteomes" id="UP000182584">
    <property type="component" value="Unassembled WGS sequence"/>
</dbReference>
<organism evidence="1 2">
    <name type="scientific">Butyrivibrio fibrisolvens</name>
    <dbReference type="NCBI Taxonomy" id="831"/>
    <lineage>
        <taxon>Bacteria</taxon>
        <taxon>Bacillati</taxon>
        <taxon>Bacillota</taxon>
        <taxon>Clostridia</taxon>
        <taxon>Lachnospirales</taxon>
        <taxon>Lachnospiraceae</taxon>
        <taxon>Butyrivibrio</taxon>
    </lineage>
</organism>
<dbReference type="RefSeq" id="WP_074753708.1">
    <property type="nucleotide sequence ID" value="NZ_FOGJ01000001.1"/>
</dbReference>
<protein>
    <submittedName>
        <fullName evidence="1">Uncharacterized protein</fullName>
    </submittedName>
</protein>
<dbReference type="AlphaFoldDB" id="A0A1H9KLK2"/>
<reference evidence="1 2" key="1">
    <citation type="submission" date="2016-10" db="EMBL/GenBank/DDBJ databases">
        <authorList>
            <person name="de Groot N.N."/>
        </authorList>
    </citation>
    <scope>NUCLEOTIDE SEQUENCE [LARGE SCALE GENOMIC DNA]</scope>
    <source>
        <strain evidence="1 2">AR40</strain>
    </source>
</reference>
<evidence type="ECO:0000313" key="2">
    <source>
        <dbReference type="Proteomes" id="UP000182584"/>
    </source>
</evidence>
<gene>
    <name evidence="1" type="ORF">SAMN04487884_10190</name>
</gene>
<dbReference type="OrthoDB" id="1860910at2"/>
<dbReference type="EMBL" id="FOGJ01000001">
    <property type="protein sequence ID" value="SEQ99733.1"/>
    <property type="molecule type" value="Genomic_DNA"/>
</dbReference>
<evidence type="ECO:0000313" key="1">
    <source>
        <dbReference type="EMBL" id="SEQ99733.1"/>
    </source>
</evidence>
<accession>A0A1H9KLK2</accession>
<proteinExistence type="predicted"/>